<feature type="transmembrane region" description="Helical" evidence="1">
    <location>
        <begin position="69"/>
        <end position="89"/>
    </location>
</feature>
<feature type="transmembrane region" description="Helical" evidence="1">
    <location>
        <begin position="232"/>
        <end position="249"/>
    </location>
</feature>
<name>A0A916QZW4_9RHOB</name>
<organism evidence="2 3">
    <name type="scientific">Neptunicoccus cionae</name>
    <dbReference type="NCBI Taxonomy" id="2035344"/>
    <lineage>
        <taxon>Bacteria</taxon>
        <taxon>Pseudomonadati</taxon>
        <taxon>Pseudomonadota</taxon>
        <taxon>Alphaproteobacteria</taxon>
        <taxon>Rhodobacterales</taxon>
        <taxon>Paracoccaceae</taxon>
        <taxon>Neptunicoccus</taxon>
    </lineage>
</organism>
<feature type="transmembrane region" description="Helical" evidence="1">
    <location>
        <begin position="120"/>
        <end position="138"/>
    </location>
</feature>
<feature type="transmembrane region" description="Helical" evidence="1">
    <location>
        <begin position="275"/>
        <end position="292"/>
    </location>
</feature>
<evidence type="ECO:0000313" key="2">
    <source>
        <dbReference type="EMBL" id="GGA23539.1"/>
    </source>
</evidence>
<protein>
    <submittedName>
        <fullName evidence="2">Uncharacterized protein</fullName>
    </submittedName>
</protein>
<sequence>MIPFRERPLIQPVARFVSDEHIRTLLILFSAIVFVFFTTKDYIPFAARLVVPFLLILLMTAVQVKQRVVLLFCIVLGLGLNVWANYYVIANHGFMITYIGIALMIACASGAQASSVIARAAVLLISILMGLALIQKLVSPHYMSGALVGGYLANGYMFKTLISLFYSNWPEVVQQNLMAQKALLSLPPGQGSGVPLTIPPFVQLLAIVLTYAALFSQVAIEACVLLRSRMGIWTHYAVLLFVLIIYSTRNENVFLSMNLILGYAMTDEHTKKARLWYVIGIAYLLIMEMMGLRPGIFG</sequence>
<dbReference type="AlphaFoldDB" id="A0A916QZW4"/>
<keyword evidence="1" id="KW-1133">Transmembrane helix</keyword>
<dbReference type="Proteomes" id="UP000628017">
    <property type="component" value="Unassembled WGS sequence"/>
</dbReference>
<accession>A0A916QZW4</accession>
<dbReference type="EMBL" id="BMKA01000003">
    <property type="protein sequence ID" value="GGA23539.1"/>
    <property type="molecule type" value="Genomic_DNA"/>
</dbReference>
<reference evidence="2" key="1">
    <citation type="journal article" date="2014" name="Int. J. Syst. Evol. Microbiol.">
        <title>Complete genome sequence of Corynebacterium casei LMG S-19264T (=DSM 44701T), isolated from a smear-ripened cheese.</title>
        <authorList>
            <consortium name="US DOE Joint Genome Institute (JGI-PGF)"/>
            <person name="Walter F."/>
            <person name="Albersmeier A."/>
            <person name="Kalinowski J."/>
            <person name="Ruckert C."/>
        </authorList>
    </citation>
    <scope>NUCLEOTIDE SEQUENCE</scope>
    <source>
        <strain evidence="2">CGMCC 1.15880</strain>
    </source>
</reference>
<reference evidence="2" key="2">
    <citation type="submission" date="2020-09" db="EMBL/GenBank/DDBJ databases">
        <authorList>
            <person name="Sun Q."/>
            <person name="Zhou Y."/>
        </authorList>
    </citation>
    <scope>NUCLEOTIDE SEQUENCE</scope>
    <source>
        <strain evidence="2">CGMCC 1.15880</strain>
    </source>
</reference>
<feature type="transmembrane region" description="Helical" evidence="1">
    <location>
        <begin position="201"/>
        <end position="220"/>
    </location>
</feature>
<keyword evidence="3" id="KW-1185">Reference proteome</keyword>
<evidence type="ECO:0000256" key="1">
    <source>
        <dbReference type="SAM" id="Phobius"/>
    </source>
</evidence>
<keyword evidence="1" id="KW-0812">Transmembrane</keyword>
<evidence type="ECO:0000313" key="3">
    <source>
        <dbReference type="Proteomes" id="UP000628017"/>
    </source>
</evidence>
<feature type="transmembrane region" description="Helical" evidence="1">
    <location>
        <begin position="21"/>
        <end position="39"/>
    </location>
</feature>
<dbReference type="RefSeq" id="WP_188675901.1">
    <property type="nucleotide sequence ID" value="NZ_BMKA01000003.1"/>
</dbReference>
<comment type="caution">
    <text evidence="2">The sequence shown here is derived from an EMBL/GenBank/DDBJ whole genome shotgun (WGS) entry which is preliminary data.</text>
</comment>
<feature type="transmembrane region" description="Helical" evidence="1">
    <location>
        <begin position="95"/>
        <end position="113"/>
    </location>
</feature>
<feature type="transmembrane region" description="Helical" evidence="1">
    <location>
        <begin position="45"/>
        <end position="62"/>
    </location>
</feature>
<gene>
    <name evidence="2" type="ORF">GCM10011498_25530</name>
</gene>
<proteinExistence type="predicted"/>
<keyword evidence="1" id="KW-0472">Membrane</keyword>